<organism evidence="1 2">
    <name type="scientific">Pseudorhizobium tarimense</name>
    <dbReference type="NCBI Taxonomy" id="1079109"/>
    <lineage>
        <taxon>Bacteria</taxon>
        <taxon>Pseudomonadati</taxon>
        <taxon>Pseudomonadota</taxon>
        <taxon>Alphaproteobacteria</taxon>
        <taxon>Hyphomicrobiales</taxon>
        <taxon>Rhizobiaceae</taxon>
        <taxon>Rhizobium/Agrobacterium group</taxon>
        <taxon>Pseudorhizobium</taxon>
    </lineage>
</organism>
<sequence>MTAMRRDSKNATLGAEQAEQTAIAILGWLACEPEMLGRFLALSGLDASQLRGAVNDPGFLAGMIDFLVSHEPSLLSFCQATGTAPETVEGAWRHYSKPGLDSGQY</sequence>
<dbReference type="InterPro" id="IPR021955">
    <property type="entry name" value="DUF3572"/>
</dbReference>
<evidence type="ECO:0000313" key="1">
    <source>
        <dbReference type="EMBL" id="MET3585716.1"/>
    </source>
</evidence>
<dbReference type="PROSITE" id="PS51257">
    <property type="entry name" value="PROKAR_LIPOPROTEIN"/>
    <property type="match status" value="1"/>
</dbReference>
<reference evidence="1 2" key="1">
    <citation type="submission" date="2024-06" db="EMBL/GenBank/DDBJ databases">
        <title>Genomic Encyclopedia of Type Strains, Phase IV (KMG-IV): sequencing the most valuable type-strain genomes for metagenomic binning, comparative biology and taxonomic classification.</title>
        <authorList>
            <person name="Goeker M."/>
        </authorList>
    </citation>
    <scope>NUCLEOTIDE SEQUENCE [LARGE SCALE GENOMIC DNA]</scope>
    <source>
        <strain evidence="1 2">DSM 105042</strain>
    </source>
</reference>
<gene>
    <name evidence="1" type="ORF">ABID21_001825</name>
</gene>
<evidence type="ECO:0000313" key="2">
    <source>
        <dbReference type="Proteomes" id="UP001549031"/>
    </source>
</evidence>
<protein>
    <recommendedName>
        <fullName evidence="3">DUF3572 family protein</fullName>
    </recommendedName>
</protein>
<dbReference type="Pfam" id="PF12096">
    <property type="entry name" value="DUF3572"/>
    <property type="match status" value="1"/>
</dbReference>
<evidence type="ECO:0008006" key="3">
    <source>
        <dbReference type="Google" id="ProtNLM"/>
    </source>
</evidence>
<dbReference type="EMBL" id="JBEPLJ010000006">
    <property type="protein sequence ID" value="MET3585716.1"/>
    <property type="molecule type" value="Genomic_DNA"/>
</dbReference>
<keyword evidence="2" id="KW-1185">Reference proteome</keyword>
<name>A0ABV2H599_9HYPH</name>
<dbReference type="Proteomes" id="UP001549031">
    <property type="component" value="Unassembled WGS sequence"/>
</dbReference>
<comment type="caution">
    <text evidence="1">The sequence shown here is derived from an EMBL/GenBank/DDBJ whole genome shotgun (WGS) entry which is preliminary data.</text>
</comment>
<proteinExistence type="predicted"/>
<accession>A0ABV2H599</accession>